<feature type="region of interest" description="Disordered" evidence="1">
    <location>
        <begin position="1"/>
        <end position="44"/>
    </location>
</feature>
<gene>
    <name evidence="2" type="ORF">GWI33_009022</name>
</gene>
<protein>
    <submittedName>
        <fullName evidence="2">Uncharacterized protein</fullName>
    </submittedName>
</protein>
<evidence type="ECO:0000256" key="1">
    <source>
        <dbReference type="SAM" id="MobiDB-lite"/>
    </source>
</evidence>
<keyword evidence="3" id="KW-1185">Reference proteome</keyword>
<reference evidence="2" key="1">
    <citation type="submission" date="2020-08" db="EMBL/GenBank/DDBJ databases">
        <title>Genome sequencing and assembly of the red palm weevil Rhynchophorus ferrugineus.</title>
        <authorList>
            <person name="Dias G.B."/>
            <person name="Bergman C.M."/>
            <person name="Manee M."/>
        </authorList>
    </citation>
    <scope>NUCLEOTIDE SEQUENCE</scope>
    <source>
        <strain evidence="2">AA-2017</strain>
        <tissue evidence="2">Whole larva</tissue>
    </source>
</reference>
<organism evidence="2 3">
    <name type="scientific">Rhynchophorus ferrugineus</name>
    <name type="common">Red palm weevil</name>
    <name type="synonym">Curculio ferrugineus</name>
    <dbReference type="NCBI Taxonomy" id="354439"/>
    <lineage>
        <taxon>Eukaryota</taxon>
        <taxon>Metazoa</taxon>
        <taxon>Ecdysozoa</taxon>
        <taxon>Arthropoda</taxon>
        <taxon>Hexapoda</taxon>
        <taxon>Insecta</taxon>
        <taxon>Pterygota</taxon>
        <taxon>Neoptera</taxon>
        <taxon>Endopterygota</taxon>
        <taxon>Coleoptera</taxon>
        <taxon>Polyphaga</taxon>
        <taxon>Cucujiformia</taxon>
        <taxon>Curculionidae</taxon>
        <taxon>Dryophthorinae</taxon>
        <taxon>Rhynchophorus</taxon>
    </lineage>
</organism>
<dbReference type="AlphaFoldDB" id="A0A834MBT0"/>
<dbReference type="Proteomes" id="UP000625711">
    <property type="component" value="Unassembled WGS sequence"/>
</dbReference>
<sequence length="211" mass="24260">MTRQEKRKFTRGSGNIKKRSETSASETFHNPPLRIAPSPTVPPTPEENFARFKFRYVRFPFSVPQFNSSREIFHRSPPALSPTPASFFMPPPPRPSATAFYRYPPLQLSAPHNTRSPDSTDVFSRFSLRTVSRRSLAFHFLFMGYDGHIFLLCRTTGSVCESDDNWKFIVHAENSSCRDPFGVCIGIINLTEIRWSERLPNGKNLRPAYIW</sequence>
<comment type="caution">
    <text evidence="2">The sequence shown here is derived from an EMBL/GenBank/DDBJ whole genome shotgun (WGS) entry which is preliminary data.</text>
</comment>
<dbReference type="EMBL" id="JAACXV010000411">
    <property type="protein sequence ID" value="KAF7277903.1"/>
    <property type="molecule type" value="Genomic_DNA"/>
</dbReference>
<accession>A0A834MBT0</accession>
<feature type="compositionally biased region" description="Basic residues" evidence="1">
    <location>
        <begin position="1"/>
        <end position="10"/>
    </location>
</feature>
<evidence type="ECO:0000313" key="3">
    <source>
        <dbReference type="Proteomes" id="UP000625711"/>
    </source>
</evidence>
<proteinExistence type="predicted"/>
<evidence type="ECO:0000313" key="2">
    <source>
        <dbReference type="EMBL" id="KAF7277903.1"/>
    </source>
</evidence>
<name>A0A834MBT0_RHYFE</name>